<evidence type="ECO:0000256" key="3">
    <source>
        <dbReference type="ARBA" id="ARBA00022692"/>
    </source>
</evidence>
<evidence type="ECO:0000256" key="5">
    <source>
        <dbReference type="ARBA" id="ARBA00022989"/>
    </source>
</evidence>
<protein>
    <submittedName>
        <fullName evidence="12">Syntaxin</fullName>
    </submittedName>
</protein>
<dbReference type="SUPFAM" id="SSF47661">
    <property type="entry name" value="t-snare proteins"/>
    <property type="match status" value="1"/>
</dbReference>
<dbReference type="SMART" id="SM00397">
    <property type="entry name" value="t_SNARE"/>
    <property type="match status" value="1"/>
</dbReference>
<name>A0A5B8MSP4_9CHLO</name>
<keyword evidence="9" id="KW-0175">Coiled coil</keyword>
<dbReference type="Gene3D" id="1.20.58.90">
    <property type="match status" value="1"/>
</dbReference>
<evidence type="ECO:0000259" key="11">
    <source>
        <dbReference type="PROSITE" id="PS50192"/>
    </source>
</evidence>
<dbReference type="GO" id="GO:0006886">
    <property type="term" value="P:intracellular protein transport"/>
    <property type="evidence" value="ECO:0007669"/>
    <property type="project" value="InterPro"/>
</dbReference>
<dbReference type="InterPro" id="IPR006012">
    <property type="entry name" value="Syntaxin/epimorphin_CS"/>
</dbReference>
<dbReference type="SUPFAM" id="SSF58038">
    <property type="entry name" value="SNARE fusion complex"/>
    <property type="match status" value="1"/>
</dbReference>
<keyword evidence="13" id="KW-1185">Reference proteome</keyword>
<reference evidence="12 13" key="1">
    <citation type="submission" date="2018-07" db="EMBL/GenBank/DDBJ databases">
        <title>The complete nuclear genome of the prasinophyte Chloropicon primus (CCMP1205).</title>
        <authorList>
            <person name="Pombert J.-F."/>
            <person name="Otis C."/>
            <person name="Turmel M."/>
            <person name="Lemieux C."/>
        </authorList>
    </citation>
    <scope>NUCLEOTIDE SEQUENCE [LARGE SCALE GENOMIC DNA]</scope>
    <source>
        <strain evidence="12 13">CCMP1205</strain>
    </source>
</reference>
<comment type="similarity">
    <text evidence="1">Belongs to the syntaxin family.</text>
</comment>
<dbReference type="GO" id="GO:0048193">
    <property type="term" value="P:Golgi vesicle transport"/>
    <property type="evidence" value="ECO:0007669"/>
    <property type="project" value="InterPro"/>
</dbReference>
<dbReference type="GO" id="GO:0005484">
    <property type="term" value="F:SNAP receptor activity"/>
    <property type="evidence" value="ECO:0007669"/>
    <property type="project" value="InterPro"/>
</dbReference>
<evidence type="ECO:0000256" key="10">
    <source>
        <dbReference type="SAM" id="Phobius"/>
    </source>
</evidence>
<keyword evidence="4" id="KW-0653">Protein transport</keyword>
<dbReference type="EMBL" id="CP031044">
    <property type="protein sequence ID" value="QDZ23788.1"/>
    <property type="molecule type" value="Genomic_DNA"/>
</dbReference>
<evidence type="ECO:0000256" key="2">
    <source>
        <dbReference type="ARBA" id="ARBA00022448"/>
    </source>
</evidence>
<dbReference type="InterPro" id="IPR000727">
    <property type="entry name" value="T_SNARE_dom"/>
</dbReference>
<dbReference type="PANTHER" id="PTHR12791">
    <property type="entry name" value="GOLGI SNARE BET1-RELATED"/>
    <property type="match status" value="1"/>
</dbReference>
<keyword evidence="7 10" id="KW-0472">Membrane</keyword>
<evidence type="ECO:0000256" key="6">
    <source>
        <dbReference type="ARBA" id="ARBA00023034"/>
    </source>
</evidence>
<dbReference type="OrthoDB" id="546861at2759"/>
<dbReference type="CDD" id="cd21445">
    <property type="entry name" value="SNARE_NTD_AtSYP61-like"/>
    <property type="match status" value="1"/>
</dbReference>
<dbReference type="Proteomes" id="UP000316726">
    <property type="component" value="Chromosome 11"/>
</dbReference>
<dbReference type="Pfam" id="PF05739">
    <property type="entry name" value="SNARE"/>
    <property type="match status" value="1"/>
</dbReference>
<keyword evidence="2" id="KW-0813">Transport</keyword>
<organism evidence="12 13">
    <name type="scientific">Chloropicon primus</name>
    <dbReference type="NCBI Taxonomy" id="1764295"/>
    <lineage>
        <taxon>Eukaryota</taxon>
        <taxon>Viridiplantae</taxon>
        <taxon>Chlorophyta</taxon>
        <taxon>Chloropicophyceae</taxon>
        <taxon>Chloropicales</taxon>
        <taxon>Chloropicaceae</taxon>
        <taxon>Chloropicon</taxon>
    </lineage>
</organism>
<keyword evidence="3 10" id="KW-0812">Transmembrane</keyword>
<dbReference type="PROSITE" id="PS00914">
    <property type="entry name" value="SYNTAXIN"/>
    <property type="match status" value="1"/>
</dbReference>
<dbReference type="AlphaFoldDB" id="A0A5B8MSP4"/>
<evidence type="ECO:0000313" key="12">
    <source>
        <dbReference type="EMBL" id="QDZ23788.1"/>
    </source>
</evidence>
<dbReference type="InterPro" id="IPR010989">
    <property type="entry name" value="SNARE"/>
</dbReference>
<dbReference type="Gene3D" id="1.20.5.110">
    <property type="match status" value="1"/>
</dbReference>
<evidence type="ECO:0000256" key="4">
    <source>
        <dbReference type="ARBA" id="ARBA00022927"/>
    </source>
</evidence>
<dbReference type="FunFam" id="1.20.58.90:FF:000004">
    <property type="entry name" value="Syntaxin 10"/>
    <property type="match status" value="1"/>
</dbReference>
<dbReference type="GO" id="GO:0005802">
    <property type="term" value="C:trans-Golgi network"/>
    <property type="evidence" value="ECO:0007669"/>
    <property type="project" value="UniProtKB-ARBA"/>
</dbReference>
<dbReference type="CDD" id="cd15841">
    <property type="entry name" value="SNARE_Qc"/>
    <property type="match status" value="1"/>
</dbReference>
<keyword evidence="5 10" id="KW-1133">Transmembrane helix</keyword>
<evidence type="ECO:0000256" key="8">
    <source>
        <dbReference type="ARBA" id="ARBA00037801"/>
    </source>
</evidence>
<dbReference type="GO" id="GO:0031090">
    <property type="term" value="C:organelle membrane"/>
    <property type="evidence" value="ECO:0007669"/>
    <property type="project" value="UniProtKB-ARBA"/>
</dbReference>
<feature type="transmembrane region" description="Helical" evidence="10">
    <location>
        <begin position="216"/>
        <end position="234"/>
    </location>
</feature>
<proteinExistence type="inferred from homology"/>
<evidence type="ECO:0000256" key="9">
    <source>
        <dbReference type="SAM" id="Coils"/>
    </source>
</evidence>
<dbReference type="InterPro" id="IPR015260">
    <property type="entry name" value="Syntaxin-6/10/61_N"/>
</dbReference>
<sequence length="235" mass="26560">MSSRDPFFIVRDEIESLYSQIERSYSKWDRLPEGNAERVMLGRELESSCESLSWQVDEMDRAVSMAEKEPGRFKLAREEIESRKEWARNMRSNINKVTLSLEAAKGQAARAAHASLTGTASSKLDGALIKENDDFIASQQDNQQLLLRQQDESLDQLSGAVTRLGQVGLTIGEELQTQADLLEEMEYEVDETQSRLKAARRKLEKVIKKSGTKGQCTIIFVLTFLLIILVVIAFN</sequence>
<dbReference type="STRING" id="1764295.A0A5B8MSP4"/>
<evidence type="ECO:0000256" key="1">
    <source>
        <dbReference type="ARBA" id="ARBA00009063"/>
    </source>
</evidence>
<evidence type="ECO:0000256" key="7">
    <source>
        <dbReference type="ARBA" id="ARBA00023136"/>
    </source>
</evidence>
<dbReference type="Pfam" id="PF09177">
    <property type="entry name" value="STX6_10_61_N"/>
    <property type="match status" value="1"/>
</dbReference>
<gene>
    <name evidence="12" type="ORF">A3770_11p63060</name>
</gene>
<dbReference type="PROSITE" id="PS50192">
    <property type="entry name" value="T_SNARE"/>
    <property type="match status" value="1"/>
</dbReference>
<feature type="coiled-coil region" evidence="9">
    <location>
        <begin position="175"/>
        <end position="209"/>
    </location>
</feature>
<evidence type="ECO:0000313" key="13">
    <source>
        <dbReference type="Proteomes" id="UP000316726"/>
    </source>
</evidence>
<accession>A0A5B8MSP4</accession>
<comment type="subcellular location">
    <subcellularLocation>
        <location evidence="8">Golgi apparatus</location>
        <location evidence="8">trans-Golgi network membrane</location>
        <topology evidence="8">Single-pass type IV membrane protein</topology>
    </subcellularLocation>
</comment>
<keyword evidence="6" id="KW-0333">Golgi apparatus</keyword>
<feature type="domain" description="T-SNARE coiled-coil homology" evidence="11">
    <location>
        <begin position="144"/>
        <end position="206"/>
    </location>
</feature>